<evidence type="ECO:0000313" key="2">
    <source>
        <dbReference type="EMBL" id="KJH41028.1"/>
    </source>
</evidence>
<sequence length="69" mass="8281">MKPILTYLFFYVFILSHCLSSSLSMTTIPPQFLDTHFVESTQENLDEFLSMRVRLLTVYLFHTLTEYFY</sequence>
<organism evidence="2 3">
    <name type="scientific">Dictyocaulus viviparus</name>
    <name type="common">Bovine lungworm</name>
    <dbReference type="NCBI Taxonomy" id="29172"/>
    <lineage>
        <taxon>Eukaryota</taxon>
        <taxon>Metazoa</taxon>
        <taxon>Ecdysozoa</taxon>
        <taxon>Nematoda</taxon>
        <taxon>Chromadorea</taxon>
        <taxon>Rhabditida</taxon>
        <taxon>Rhabditina</taxon>
        <taxon>Rhabditomorpha</taxon>
        <taxon>Strongyloidea</taxon>
        <taxon>Metastrongylidae</taxon>
        <taxon>Dictyocaulus</taxon>
    </lineage>
</organism>
<evidence type="ECO:0000256" key="1">
    <source>
        <dbReference type="SAM" id="SignalP"/>
    </source>
</evidence>
<dbReference type="AlphaFoldDB" id="A0A0D8X8Z2"/>
<feature type="signal peptide" evidence="1">
    <location>
        <begin position="1"/>
        <end position="24"/>
    </location>
</feature>
<feature type="chain" id="PRO_5002335629" evidence="1">
    <location>
        <begin position="25"/>
        <end position="69"/>
    </location>
</feature>
<reference evidence="3" key="2">
    <citation type="journal article" date="2016" name="Sci. Rep.">
        <title>Dictyocaulus viviparus genome, variome and transcriptome elucidate lungworm biology and support future intervention.</title>
        <authorList>
            <person name="McNulty S.N."/>
            <person name="Strube C."/>
            <person name="Rosa B.A."/>
            <person name="Martin J.C."/>
            <person name="Tyagi R."/>
            <person name="Choi Y.J."/>
            <person name="Wang Q."/>
            <person name="Hallsworth Pepin K."/>
            <person name="Zhang X."/>
            <person name="Ozersky P."/>
            <person name="Wilson R.K."/>
            <person name="Sternberg P.W."/>
            <person name="Gasser R.B."/>
            <person name="Mitreva M."/>
        </authorList>
    </citation>
    <scope>NUCLEOTIDE SEQUENCE [LARGE SCALE GENOMIC DNA]</scope>
    <source>
        <strain evidence="3">HannoverDv2000</strain>
    </source>
</reference>
<accession>A0A0D8X8Z2</accession>
<protein>
    <submittedName>
        <fullName evidence="2">Uncharacterized protein</fullName>
    </submittedName>
</protein>
<dbReference type="EMBL" id="KN716927">
    <property type="protein sequence ID" value="KJH41028.1"/>
    <property type="molecule type" value="Genomic_DNA"/>
</dbReference>
<reference evidence="2 3" key="1">
    <citation type="submission" date="2013-11" db="EMBL/GenBank/DDBJ databases">
        <title>Draft genome of the bovine lungworm Dictyocaulus viviparus.</title>
        <authorList>
            <person name="Mitreva M."/>
        </authorList>
    </citation>
    <scope>NUCLEOTIDE SEQUENCE [LARGE SCALE GENOMIC DNA]</scope>
    <source>
        <strain evidence="2 3">HannoverDv2000</strain>
    </source>
</reference>
<proteinExistence type="predicted"/>
<keyword evidence="1" id="KW-0732">Signal</keyword>
<name>A0A0D8X8Z2_DICVI</name>
<dbReference type="Proteomes" id="UP000053766">
    <property type="component" value="Unassembled WGS sequence"/>
</dbReference>
<keyword evidence="3" id="KW-1185">Reference proteome</keyword>
<gene>
    <name evidence="2" type="ORF">DICVIV_13005</name>
</gene>
<evidence type="ECO:0000313" key="3">
    <source>
        <dbReference type="Proteomes" id="UP000053766"/>
    </source>
</evidence>